<dbReference type="InterPro" id="IPR011663">
    <property type="entry name" value="UTRA"/>
</dbReference>
<dbReference type="Gene3D" id="3.40.1410.10">
    <property type="entry name" value="Chorismate lyase-like"/>
    <property type="match status" value="1"/>
</dbReference>
<evidence type="ECO:0000313" key="7">
    <source>
        <dbReference type="EMBL" id="PXW92184.1"/>
    </source>
</evidence>
<dbReference type="PANTHER" id="PTHR44846:SF12">
    <property type="entry name" value="HTH-TYPE TRANSCRIPTIONAL REGULATOR TRER"/>
    <property type="match status" value="1"/>
</dbReference>
<dbReference type="InterPro" id="IPR050679">
    <property type="entry name" value="Bact_HTH_transcr_reg"/>
</dbReference>
<dbReference type="Proteomes" id="UP000247922">
    <property type="component" value="Unassembled WGS sequence"/>
</dbReference>
<evidence type="ECO:0000256" key="3">
    <source>
        <dbReference type="ARBA" id="ARBA00023125"/>
    </source>
</evidence>
<dbReference type="Pfam" id="PF07702">
    <property type="entry name" value="UTRA"/>
    <property type="match status" value="1"/>
</dbReference>
<dbReference type="EMBL" id="QJJR01000003">
    <property type="protein sequence ID" value="PXW92184.1"/>
    <property type="molecule type" value="Genomic_DNA"/>
</dbReference>
<name>A0A2V3WDR5_9BACI</name>
<dbReference type="SMART" id="SM00866">
    <property type="entry name" value="UTRA"/>
    <property type="match status" value="1"/>
</dbReference>
<dbReference type="InterPro" id="IPR036390">
    <property type="entry name" value="WH_DNA-bd_sf"/>
</dbReference>
<dbReference type="Gene3D" id="1.10.10.10">
    <property type="entry name" value="Winged helix-like DNA-binding domain superfamily/Winged helix DNA-binding domain"/>
    <property type="match status" value="1"/>
</dbReference>
<dbReference type="SMART" id="SM00345">
    <property type="entry name" value="HTH_GNTR"/>
    <property type="match status" value="1"/>
</dbReference>
<evidence type="ECO:0000256" key="2">
    <source>
        <dbReference type="ARBA" id="ARBA00023015"/>
    </source>
</evidence>
<dbReference type="InterPro" id="IPR028978">
    <property type="entry name" value="Chorismate_lyase_/UTRA_dom_sf"/>
</dbReference>
<evidence type="ECO:0000313" key="8">
    <source>
        <dbReference type="Proteomes" id="UP000247922"/>
    </source>
</evidence>
<dbReference type="PRINTS" id="PR00035">
    <property type="entry name" value="HTHGNTR"/>
</dbReference>
<dbReference type="PROSITE" id="PS50949">
    <property type="entry name" value="HTH_GNTR"/>
    <property type="match status" value="1"/>
</dbReference>
<dbReference type="InterPro" id="IPR036388">
    <property type="entry name" value="WH-like_DNA-bd_sf"/>
</dbReference>
<accession>A0A2V3WDR5</accession>
<dbReference type="FunFam" id="3.40.1410.10:FF:000008">
    <property type="entry name" value="Transcriptional regulator, GntR family"/>
    <property type="match status" value="1"/>
</dbReference>
<evidence type="ECO:0000256" key="5">
    <source>
        <dbReference type="NCBIfam" id="TIGR02404"/>
    </source>
</evidence>
<dbReference type="PANTHER" id="PTHR44846">
    <property type="entry name" value="MANNOSYL-D-GLYCERATE TRANSPORT/METABOLISM SYSTEM REPRESSOR MNGR-RELATED"/>
    <property type="match status" value="1"/>
</dbReference>
<dbReference type="GO" id="GO:0045892">
    <property type="term" value="P:negative regulation of DNA-templated transcription"/>
    <property type="evidence" value="ECO:0007669"/>
    <property type="project" value="TreeGrafter"/>
</dbReference>
<dbReference type="SUPFAM" id="SSF64288">
    <property type="entry name" value="Chorismate lyase-like"/>
    <property type="match status" value="1"/>
</dbReference>
<keyword evidence="3" id="KW-0238">DNA-binding</keyword>
<feature type="domain" description="HTH gntR-type" evidence="6">
    <location>
        <begin position="3"/>
        <end position="71"/>
    </location>
</feature>
<protein>
    <recommendedName>
        <fullName evidence="5">Trehalose operon repressor</fullName>
    </recommendedName>
</protein>
<comment type="caution">
    <text evidence="7">The sequence shown here is derived from an EMBL/GenBank/DDBJ whole genome shotgun (WGS) entry which is preliminary data.</text>
</comment>
<evidence type="ECO:0000259" key="6">
    <source>
        <dbReference type="PROSITE" id="PS50949"/>
    </source>
</evidence>
<gene>
    <name evidence="7" type="ORF">DES38_103203</name>
</gene>
<dbReference type="AlphaFoldDB" id="A0A2V3WDR5"/>
<dbReference type="Pfam" id="PF00392">
    <property type="entry name" value="GntR"/>
    <property type="match status" value="1"/>
</dbReference>
<evidence type="ECO:0000256" key="4">
    <source>
        <dbReference type="ARBA" id="ARBA00023163"/>
    </source>
</evidence>
<dbReference type="NCBIfam" id="TIGR02404">
    <property type="entry name" value="trehalos_R_Bsub"/>
    <property type="match status" value="1"/>
</dbReference>
<dbReference type="InterPro" id="IPR012770">
    <property type="entry name" value="TreR"/>
</dbReference>
<keyword evidence="8" id="KW-1185">Reference proteome</keyword>
<dbReference type="GO" id="GO:0003700">
    <property type="term" value="F:DNA-binding transcription factor activity"/>
    <property type="evidence" value="ECO:0007669"/>
    <property type="project" value="UniProtKB-UniRule"/>
</dbReference>
<organism evidence="7 8">
    <name type="scientific">Streptohalobacillus salinus</name>
    <dbReference type="NCBI Taxonomy" id="621096"/>
    <lineage>
        <taxon>Bacteria</taxon>
        <taxon>Bacillati</taxon>
        <taxon>Bacillota</taxon>
        <taxon>Bacilli</taxon>
        <taxon>Bacillales</taxon>
        <taxon>Bacillaceae</taxon>
        <taxon>Streptohalobacillus</taxon>
    </lineage>
</organism>
<keyword evidence="1" id="KW-0678">Repressor</keyword>
<evidence type="ECO:0000256" key="1">
    <source>
        <dbReference type="ARBA" id="ARBA00022491"/>
    </source>
</evidence>
<dbReference type="CDD" id="cd07377">
    <property type="entry name" value="WHTH_GntR"/>
    <property type="match status" value="1"/>
</dbReference>
<keyword evidence="4" id="KW-0804">Transcription</keyword>
<dbReference type="InterPro" id="IPR000524">
    <property type="entry name" value="Tscrpt_reg_HTH_GntR"/>
</dbReference>
<dbReference type="SUPFAM" id="SSF46785">
    <property type="entry name" value="Winged helix' DNA-binding domain"/>
    <property type="match status" value="1"/>
</dbReference>
<dbReference type="GO" id="GO:0003677">
    <property type="term" value="F:DNA binding"/>
    <property type="evidence" value="ECO:0007669"/>
    <property type="project" value="UniProtKB-UniRule"/>
</dbReference>
<sequence>MVKNKYELIYQDLAEQIDDGVYLVNSYLPSENELKARYETSRETVRKALRELSEHGYIQKVRGKGSVVIPRNKFDFPVSGLVSFKELAEKLNQSVETDVNRLQTVIPSRHIKKQLNLETDAAVVEVIRTRKLGGERVILDKDYLLEEKVTGLTEAICKDSIYHYLETALGLVISFAKKEITIEEPTVEDRECLDLDGFHNVVVIKNYVYLDDATLFQYTESRHRPDRFRFVDFARRHTH</sequence>
<keyword evidence="2" id="KW-0805">Transcription regulation</keyword>
<proteinExistence type="predicted"/>
<reference evidence="7 8" key="1">
    <citation type="submission" date="2018-05" db="EMBL/GenBank/DDBJ databases">
        <title>Genomic Encyclopedia of Type Strains, Phase IV (KMG-IV): sequencing the most valuable type-strain genomes for metagenomic binning, comparative biology and taxonomic classification.</title>
        <authorList>
            <person name="Goeker M."/>
        </authorList>
    </citation>
    <scope>NUCLEOTIDE SEQUENCE [LARGE SCALE GENOMIC DNA]</scope>
    <source>
        <strain evidence="7 8">DSM 22440</strain>
    </source>
</reference>